<proteinExistence type="predicted"/>
<keyword evidence="1" id="KW-0472">Membrane</keyword>
<protein>
    <submittedName>
        <fullName evidence="3">Uncharacterized protein</fullName>
    </submittedName>
</protein>
<name>A0A914XM42_9BILA</name>
<evidence type="ECO:0000313" key="2">
    <source>
        <dbReference type="Proteomes" id="UP000887566"/>
    </source>
</evidence>
<dbReference type="WBParaSite" id="PSAMB.scaffold8969size5533.g32009.t1">
    <property type="protein sequence ID" value="PSAMB.scaffold8969size5533.g32009.t1"/>
    <property type="gene ID" value="PSAMB.scaffold8969size5533.g32009"/>
</dbReference>
<dbReference type="AlphaFoldDB" id="A0A914XM42"/>
<accession>A0A914XM42</accession>
<evidence type="ECO:0000313" key="3">
    <source>
        <dbReference type="WBParaSite" id="PSAMB.scaffold8969size5533.g32009.t1"/>
    </source>
</evidence>
<dbReference type="Proteomes" id="UP000887566">
    <property type="component" value="Unplaced"/>
</dbReference>
<feature type="transmembrane region" description="Helical" evidence="1">
    <location>
        <begin position="49"/>
        <end position="66"/>
    </location>
</feature>
<organism evidence="2 3">
    <name type="scientific">Plectus sambesii</name>
    <dbReference type="NCBI Taxonomy" id="2011161"/>
    <lineage>
        <taxon>Eukaryota</taxon>
        <taxon>Metazoa</taxon>
        <taxon>Ecdysozoa</taxon>
        <taxon>Nematoda</taxon>
        <taxon>Chromadorea</taxon>
        <taxon>Plectida</taxon>
        <taxon>Plectina</taxon>
        <taxon>Plectoidea</taxon>
        <taxon>Plectidae</taxon>
        <taxon>Plectus</taxon>
    </lineage>
</organism>
<feature type="transmembrane region" description="Helical" evidence="1">
    <location>
        <begin position="12"/>
        <end position="29"/>
    </location>
</feature>
<reference evidence="3" key="1">
    <citation type="submission" date="2022-11" db="UniProtKB">
        <authorList>
            <consortium name="WormBaseParasite"/>
        </authorList>
    </citation>
    <scope>IDENTIFICATION</scope>
</reference>
<feature type="transmembrane region" description="Helical" evidence="1">
    <location>
        <begin position="73"/>
        <end position="90"/>
    </location>
</feature>
<keyword evidence="2" id="KW-1185">Reference proteome</keyword>
<keyword evidence="1" id="KW-0812">Transmembrane</keyword>
<sequence>MIATQSGQKRSYKLYQLIVGVVLAGYAYVHVKYVIEKAFEAEVVGAEPLSVVAFLSALASIGALGAFGRSPSLLLSGIVLLVLCTVLSFADMIKGMAAVYCGSLSCPPAEYKLNSTGCMWSDVGRLFLLQLRFVLQLLVAALAFHLHTHFENQLGQRCLNEVSTKTQPTASVDDYEPISFV</sequence>
<feature type="transmembrane region" description="Helical" evidence="1">
    <location>
        <begin position="129"/>
        <end position="147"/>
    </location>
</feature>
<evidence type="ECO:0000256" key="1">
    <source>
        <dbReference type="SAM" id="Phobius"/>
    </source>
</evidence>
<keyword evidence="1" id="KW-1133">Transmembrane helix</keyword>